<dbReference type="PANTHER" id="PTHR36873">
    <property type="entry name" value="HYPOTHETICAL GENE SUPPORTED BY BC079057"/>
    <property type="match status" value="1"/>
</dbReference>
<sequence length="209" mass="23788">MAGKILEKLDVLDEQAKILLARRAKKNRLQSQVKKKTLVTPLTFDFQLEFEEPVATSTRKTVSKIAEHRSCGIKQTKRYASKNEPKPRKVDFEKLNVSPHFLPTNIKKNQESKSTGLASLGICELGTSVIHPQRIFQLKYPPRERPPVATLAQTDKKPGESFDLVGHLEDYVNKRRKSPPQTNDSSTKENKSTTNYQLRTKGHKPHNFS</sequence>
<accession>A0ABM4M8B8</accession>
<protein>
    <submittedName>
        <fullName evidence="3 4">Uncharacterized protein C1orf141 homolog isoform X6</fullName>
    </submittedName>
</protein>
<dbReference type="Proteomes" id="UP001652662">
    <property type="component" value="Chromosome 24"/>
</dbReference>
<reference evidence="3 4" key="1">
    <citation type="submission" date="2025-05" db="UniProtKB">
        <authorList>
            <consortium name="RefSeq"/>
        </authorList>
    </citation>
    <scope>IDENTIFICATION</scope>
    <source>
        <tissue evidence="3 4">Blood</tissue>
    </source>
</reference>
<evidence type="ECO:0000313" key="5">
    <source>
        <dbReference type="RefSeq" id="XP_070448939.1"/>
    </source>
</evidence>
<dbReference type="GeneID" id="103559566"/>
<evidence type="ECO:0000313" key="4">
    <source>
        <dbReference type="RefSeq" id="XP_070448938.1"/>
    </source>
</evidence>
<evidence type="ECO:0000256" key="1">
    <source>
        <dbReference type="SAM" id="MobiDB-lite"/>
    </source>
</evidence>
<dbReference type="RefSeq" id="XP_070448937.1">
    <property type="nucleotide sequence ID" value="XM_070592836.1"/>
</dbReference>
<feature type="compositionally biased region" description="Basic residues" evidence="1">
    <location>
        <begin position="200"/>
        <end position="209"/>
    </location>
</feature>
<dbReference type="RefSeq" id="XP_070448939.1">
    <property type="nucleotide sequence ID" value="XM_070592838.1"/>
</dbReference>
<organism evidence="2 4">
    <name type="scientific">Equus przewalskii</name>
    <name type="common">Przewalski's horse</name>
    <name type="synonym">Equus caballus przewalskii</name>
    <dbReference type="NCBI Taxonomy" id="9798"/>
    <lineage>
        <taxon>Eukaryota</taxon>
        <taxon>Metazoa</taxon>
        <taxon>Chordata</taxon>
        <taxon>Craniata</taxon>
        <taxon>Vertebrata</taxon>
        <taxon>Euteleostomi</taxon>
        <taxon>Mammalia</taxon>
        <taxon>Eutheria</taxon>
        <taxon>Laurasiatheria</taxon>
        <taxon>Perissodactyla</taxon>
        <taxon>Equidae</taxon>
        <taxon>Equus</taxon>
    </lineage>
</organism>
<dbReference type="RefSeq" id="XP_070448938.1">
    <property type="nucleotide sequence ID" value="XM_070592837.1"/>
</dbReference>
<evidence type="ECO:0000313" key="3">
    <source>
        <dbReference type="RefSeq" id="XP_070448937.1"/>
    </source>
</evidence>
<keyword evidence="2" id="KW-1185">Reference proteome</keyword>
<proteinExistence type="predicted"/>
<dbReference type="Pfam" id="PF15078">
    <property type="entry name" value="DUF4545"/>
    <property type="match status" value="2"/>
</dbReference>
<evidence type="ECO:0000313" key="6">
    <source>
        <dbReference type="RefSeq" id="XP_070448940.1"/>
    </source>
</evidence>
<dbReference type="InterPro" id="IPR027847">
    <property type="entry name" value="DUF4545"/>
</dbReference>
<evidence type="ECO:0000313" key="2">
    <source>
        <dbReference type="Proteomes" id="UP001652662"/>
    </source>
</evidence>
<dbReference type="RefSeq" id="XP_070448940.1">
    <property type="nucleotide sequence ID" value="XM_070592839.1"/>
</dbReference>
<name>A0ABM4M8B8_EQUPR</name>
<gene>
    <name evidence="3 4 5 6" type="primary">C24H1orf141</name>
</gene>
<feature type="region of interest" description="Disordered" evidence="1">
    <location>
        <begin position="170"/>
        <end position="209"/>
    </location>
</feature>
<dbReference type="PANTHER" id="PTHR36873:SF1">
    <property type="entry name" value="HYPOTHETICAL GENE SUPPORTED BY BC079057"/>
    <property type="match status" value="1"/>
</dbReference>